<proteinExistence type="predicted"/>
<organism evidence="1 2">
    <name type="scientific">Sediminitomix flava</name>
    <dbReference type="NCBI Taxonomy" id="379075"/>
    <lineage>
        <taxon>Bacteria</taxon>
        <taxon>Pseudomonadati</taxon>
        <taxon>Bacteroidota</taxon>
        <taxon>Cytophagia</taxon>
        <taxon>Cytophagales</taxon>
        <taxon>Flammeovirgaceae</taxon>
        <taxon>Sediminitomix</taxon>
    </lineage>
</organism>
<dbReference type="Proteomes" id="UP000245535">
    <property type="component" value="Unassembled WGS sequence"/>
</dbReference>
<dbReference type="InterPro" id="IPR000643">
    <property type="entry name" value="Iodothyronine_deiodinase"/>
</dbReference>
<protein>
    <submittedName>
        <fullName evidence="1">Peroxiredoxin</fullName>
    </submittedName>
</protein>
<evidence type="ECO:0000313" key="2">
    <source>
        <dbReference type="Proteomes" id="UP000245535"/>
    </source>
</evidence>
<dbReference type="AlphaFoldDB" id="A0A315ZHS5"/>
<dbReference type="PANTHER" id="PTHR11781:SF22">
    <property type="entry name" value="TYPE I IODOTHYRONINE DEIODINASE"/>
    <property type="match status" value="1"/>
</dbReference>
<sequence>MKTNTNNSQNYNYPRFKADFYQFHDFMGLKEGDRFIDYELMTAEGKKVKISDFLDKPLVFEMGSITCPMYGGHVNPMQEIAKRHPEYNFVVLYVREAHPGNIIKNHLSQTDKVAAAREAIRFYDDRRTILIDNLDGKAHKTYGELPNSMFIIGTDGVIKYVRAWNNTDYLEPILEHISKNQSPDNLKFRPAKPGVIQSFKTLFHGGWVAAYDFIVELPLLLKKHYKAGNLF</sequence>
<dbReference type="EMBL" id="QGDO01000001">
    <property type="protein sequence ID" value="PWJ44368.1"/>
    <property type="molecule type" value="Genomic_DNA"/>
</dbReference>
<dbReference type="InterPro" id="IPR036249">
    <property type="entry name" value="Thioredoxin-like_sf"/>
</dbReference>
<accession>A0A315ZHS5</accession>
<dbReference type="Pfam" id="PF00837">
    <property type="entry name" value="T4_deiodinase"/>
    <property type="match status" value="1"/>
</dbReference>
<gene>
    <name evidence="1" type="ORF">BC781_101718</name>
</gene>
<dbReference type="SUPFAM" id="SSF52833">
    <property type="entry name" value="Thioredoxin-like"/>
    <property type="match status" value="1"/>
</dbReference>
<dbReference type="GO" id="GO:0004800">
    <property type="term" value="F:thyroxine 5'-deiodinase activity"/>
    <property type="evidence" value="ECO:0007669"/>
    <property type="project" value="InterPro"/>
</dbReference>
<dbReference type="PANTHER" id="PTHR11781">
    <property type="entry name" value="IODOTHYRONINE DEIODINASE"/>
    <property type="match status" value="1"/>
</dbReference>
<dbReference type="OrthoDB" id="6399635at2"/>
<dbReference type="Gene3D" id="3.40.30.10">
    <property type="entry name" value="Glutaredoxin"/>
    <property type="match status" value="1"/>
</dbReference>
<keyword evidence="2" id="KW-1185">Reference proteome</keyword>
<dbReference type="RefSeq" id="WP_109615862.1">
    <property type="nucleotide sequence ID" value="NZ_QGDO01000001.1"/>
</dbReference>
<evidence type="ECO:0000313" key="1">
    <source>
        <dbReference type="EMBL" id="PWJ44368.1"/>
    </source>
</evidence>
<comment type="caution">
    <text evidence="1">The sequence shown here is derived from an EMBL/GenBank/DDBJ whole genome shotgun (WGS) entry which is preliminary data.</text>
</comment>
<name>A0A315ZHS5_SEDFL</name>
<reference evidence="1 2" key="1">
    <citation type="submission" date="2018-03" db="EMBL/GenBank/DDBJ databases">
        <title>Genomic Encyclopedia of Archaeal and Bacterial Type Strains, Phase II (KMG-II): from individual species to whole genera.</title>
        <authorList>
            <person name="Goeker M."/>
        </authorList>
    </citation>
    <scope>NUCLEOTIDE SEQUENCE [LARGE SCALE GENOMIC DNA]</scope>
    <source>
        <strain evidence="1 2">DSM 28229</strain>
    </source>
</reference>